<feature type="chain" id="PRO_5044801291" description="Ubiquitin-like domain-containing protein" evidence="1">
    <location>
        <begin position="26"/>
        <end position="515"/>
    </location>
</feature>
<dbReference type="Gene3D" id="3.10.20.90">
    <property type="entry name" value="Phosphatidylinositol 3-kinase Catalytic Subunit, Chain A, domain 1"/>
    <property type="match status" value="3"/>
</dbReference>
<feature type="domain" description="Ubiquitin-like" evidence="2">
    <location>
        <begin position="342"/>
        <end position="421"/>
    </location>
</feature>
<dbReference type="AlphaFoldDB" id="A0ABD2HQ35"/>
<evidence type="ECO:0000313" key="4">
    <source>
        <dbReference type="Proteomes" id="UP001620645"/>
    </source>
</evidence>
<dbReference type="EMBL" id="JBICCN010000429">
    <property type="protein sequence ID" value="KAL3069367.1"/>
    <property type="molecule type" value="Genomic_DNA"/>
</dbReference>
<accession>A0ABD2HQ35</accession>
<dbReference type="PROSITE" id="PS50053">
    <property type="entry name" value="UBIQUITIN_2"/>
    <property type="match status" value="3"/>
</dbReference>
<reference evidence="3 4" key="1">
    <citation type="submission" date="2024-10" db="EMBL/GenBank/DDBJ databases">
        <authorList>
            <person name="Kim D."/>
        </authorList>
    </citation>
    <scope>NUCLEOTIDE SEQUENCE [LARGE SCALE GENOMIC DNA]</scope>
    <source>
        <strain evidence="3">Taebaek</strain>
    </source>
</reference>
<comment type="caution">
    <text evidence="3">The sequence shown here is derived from an EMBL/GenBank/DDBJ whole genome shotgun (WGS) entry which is preliminary data.</text>
</comment>
<dbReference type="InterPro" id="IPR000626">
    <property type="entry name" value="Ubiquitin-like_dom"/>
</dbReference>
<dbReference type="SUPFAM" id="SSF54236">
    <property type="entry name" value="Ubiquitin-like"/>
    <property type="match status" value="5"/>
</dbReference>
<feature type="domain" description="Ubiquitin-like" evidence="2">
    <location>
        <begin position="94"/>
        <end position="179"/>
    </location>
</feature>
<dbReference type="CDD" id="cd17039">
    <property type="entry name" value="Ubl_ubiquitin_like"/>
    <property type="match status" value="3"/>
</dbReference>
<dbReference type="Proteomes" id="UP001620645">
    <property type="component" value="Unassembled WGS sequence"/>
</dbReference>
<dbReference type="PANTHER" id="PTHR10621:SF0">
    <property type="entry name" value="UV EXCISION REPAIR PROTEIN RAD23"/>
    <property type="match status" value="1"/>
</dbReference>
<feature type="signal peptide" evidence="1">
    <location>
        <begin position="1"/>
        <end position="25"/>
    </location>
</feature>
<dbReference type="InterPro" id="IPR029071">
    <property type="entry name" value="Ubiquitin-like_domsf"/>
</dbReference>
<keyword evidence="1" id="KW-0732">Signal</keyword>
<sequence>MNLFGFSQFCTVIMLTLMMPSFADSMEIKVIVDGERFPILVDKTDTVATLKAKIEKIEEIGKIPIQKQILFNKNNESVLEDEKTMEKYGIGEGITIWMKVVTDTYFFHINVNYGSKRITVWVNRTDTVKDLKKKIANFDKFGNIPIQKQVLFNEKAESVLEDKKTMDEYGIGLLGTIYMEVVTDICNFPIHVNYGSKRITVFAKGTDTGKDLKKNIATIDQLGNIPIQKQVLTKHIAMSFWIELADDEEIGKYAIGEGKNVFVSSDEFEFFVEYKEKMIPIKMKAMTTIKEVKEQMTQITGIPAEKQTLSHFKYGQIYDHSRLINYMKEDMPFLIMSDGSGITVWWTNHFWEFFVININGTDTVATMKEKIRALHEQRHKSELNGEIILSKCDFDCKYAKALADDKTMDEYGIIDGNDIHMKVLAWDEIWHESSPASSSDAAVADGSNFHIHVRYSATRFTYWVKGTDTVKSFKDRFGNGLIKLPSRAGIQLADNGKTIDEYGIKEGDTFESLKV</sequence>
<evidence type="ECO:0000313" key="3">
    <source>
        <dbReference type="EMBL" id="KAL3069367.1"/>
    </source>
</evidence>
<proteinExistence type="predicted"/>
<organism evidence="3 4">
    <name type="scientific">Heterodera schachtii</name>
    <name type="common">Sugarbeet cyst nematode worm</name>
    <name type="synonym">Tylenchus schachtii</name>
    <dbReference type="NCBI Taxonomy" id="97005"/>
    <lineage>
        <taxon>Eukaryota</taxon>
        <taxon>Metazoa</taxon>
        <taxon>Ecdysozoa</taxon>
        <taxon>Nematoda</taxon>
        <taxon>Chromadorea</taxon>
        <taxon>Rhabditida</taxon>
        <taxon>Tylenchina</taxon>
        <taxon>Tylenchomorpha</taxon>
        <taxon>Tylenchoidea</taxon>
        <taxon>Heteroderidae</taxon>
        <taxon>Heteroderinae</taxon>
        <taxon>Heterodera</taxon>
    </lineage>
</organism>
<name>A0ABD2HQ35_HETSC</name>
<protein>
    <recommendedName>
        <fullName evidence="2">Ubiquitin-like domain-containing protein</fullName>
    </recommendedName>
</protein>
<evidence type="ECO:0000259" key="2">
    <source>
        <dbReference type="PROSITE" id="PS50053"/>
    </source>
</evidence>
<keyword evidence="4" id="KW-1185">Reference proteome</keyword>
<evidence type="ECO:0000256" key="1">
    <source>
        <dbReference type="SAM" id="SignalP"/>
    </source>
</evidence>
<dbReference type="SMART" id="SM00213">
    <property type="entry name" value="UBQ"/>
    <property type="match status" value="6"/>
</dbReference>
<dbReference type="PANTHER" id="PTHR10621">
    <property type="entry name" value="UV EXCISION REPAIR PROTEIN RAD23"/>
    <property type="match status" value="1"/>
</dbReference>
<gene>
    <name evidence="3" type="ORF">niasHS_018092</name>
</gene>
<dbReference type="Pfam" id="PF00240">
    <property type="entry name" value="ubiquitin"/>
    <property type="match status" value="3"/>
</dbReference>
<feature type="domain" description="Ubiquitin-like" evidence="2">
    <location>
        <begin position="24"/>
        <end position="96"/>
    </location>
</feature>